<feature type="transmembrane region" description="Helical" evidence="6">
    <location>
        <begin position="152"/>
        <end position="170"/>
    </location>
</feature>
<keyword evidence="3" id="KW-0378">Hydrolase</keyword>
<proteinExistence type="predicted"/>
<evidence type="ECO:0000256" key="6">
    <source>
        <dbReference type="SAM" id="Phobius"/>
    </source>
</evidence>
<comment type="subcellular location">
    <subcellularLocation>
        <location evidence="1">Membrane</location>
        <topology evidence="1">Multi-pass membrane protein</topology>
    </subcellularLocation>
</comment>
<dbReference type="EMBL" id="FXAG01000020">
    <property type="protein sequence ID" value="SMF43064.1"/>
    <property type="molecule type" value="Genomic_DNA"/>
</dbReference>
<dbReference type="AlphaFoldDB" id="A0A1Y6C8Z9"/>
<keyword evidence="2 6" id="KW-0812">Transmembrane</keyword>
<evidence type="ECO:0000256" key="4">
    <source>
        <dbReference type="ARBA" id="ARBA00022989"/>
    </source>
</evidence>
<dbReference type="GO" id="GO:0016020">
    <property type="term" value="C:membrane"/>
    <property type="evidence" value="ECO:0007669"/>
    <property type="project" value="UniProtKB-SubCell"/>
</dbReference>
<evidence type="ECO:0000256" key="1">
    <source>
        <dbReference type="ARBA" id="ARBA00004141"/>
    </source>
</evidence>
<keyword evidence="5 6" id="KW-0472">Membrane</keyword>
<reference evidence="8" key="1">
    <citation type="submission" date="2017-04" db="EMBL/GenBank/DDBJ databases">
        <authorList>
            <person name="Varghese N."/>
            <person name="Submissions S."/>
        </authorList>
    </citation>
    <scope>NUCLEOTIDE SEQUENCE [LARGE SCALE GENOMIC DNA]</scope>
    <source>
        <strain evidence="8">DSM 22618</strain>
    </source>
</reference>
<feature type="transmembrane region" description="Helical" evidence="6">
    <location>
        <begin position="76"/>
        <end position="94"/>
    </location>
</feature>
<dbReference type="Proteomes" id="UP000192920">
    <property type="component" value="Unassembled WGS sequence"/>
</dbReference>
<feature type="transmembrane region" description="Helical" evidence="6">
    <location>
        <begin position="103"/>
        <end position="119"/>
    </location>
</feature>
<dbReference type="InterPro" id="IPR008901">
    <property type="entry name" value="ACER"/>
</dbReference>
<gene>
    <name evidence="7" type="ORF">SAMN02745746_03214</name>
</gene>
<dbReference type="Pfam" id="PF05875">
    <property type="entry name" value="Ceramidase"/>
    <property type="match status" value="1"/>
</dbReference>
<dbReference type="GO" id="GO:0016811">
    <property type="term" value="F:hydrolase activity, acting on carbon-nitrogen (but not peptide) bonds, in linear amides"/>
    <property type="evidence" value="ECO:0007669"/>
    <property type="project" value="InterPro"/>
</dbReference>
<dbReference type="GO" id="GO:0006672">
    <property type="term" value="P:ceramide metabolic process"/>
    <property type="evidence" value="ECO:0007669"/>
    <property type="project" value="InterPro"/>
</dbReference>
<dbReference type="RefSeq" id="WP_085277325.1">
    <property type="nucleotide sequence ID" value="NZ_FXAG01000020.1"/>
</dbReference>
<feature type="transmembrane region" description="Helical" evidence="6">
    <location>
        <begin position="190"/>
        <end position="214"/>
    </location>
</feature>
<feature type="transmembrane region" description="Helical" evidence="6">
    <location>
        <begin position="125"/>
        <end position="145"/>
    </location>
</feature>
<sequence length="229" mass="24524">MAYVDLYCERIAPGLLGEPINMLSNLAFFAAAWWVWRHAAMAGAGASRARWLAGLLALIGAGSFTFHAFATGWAEWLDVLPILLFQLVFLWRYFRDIAGWRRVAAGLFLVGFAAAGVEAGNYPQWLNGSLSYLPALLVLLGIAVWHGRTGRAGWGSLAAAGGTFVVSLFFRSIDNAVCPAFAIGTHFLWHFLNAAVLALAVRGWMLGVSGAALSGRLGGVAGRRIGEPS</sequence>
<organism evidence="7 8">
    <name type="scientific">Pseudogulbenkiania subflava DSM 22618</name>
    <dbReference type="NCBI Taxonomy" id="1123014"/>
    <lineage>
        <taxon>Bacteria</taxon>
        <taxon>Pseudomonadati</taxon>
        <taxon>Pseudomonadota</taxon>
        <taxon>Betaproteobacteria</taxon>
        <taxon>Neisseriales</taxon>
        <taxon>Chromobacteriaceae</taxon>
        <taxon>Pseudogulbenkiania</taxon>
    </lineage>
</organism>
<feature type="transmembrane region" description="Helical" evidence="6">
    <location>
        <begin position="20"/>
        <end position="39"/>
    </location>
</feature>
<protein>
    <submittedName>
        <fullName evidence="7">Ceramidase</fullName>
    </submittedName>
</protein>
<evidence type="ECO:0000313" key="7">
    <source>
        <dbReference type="EMBL" id="SMF43064.1"/>
    </source>
</evidence>
<evidence type="ECO:0000256" key="5">
    <source>
        <dbReference type="ARBA" id="ARBA00023136"/>
    </source>
</evidence>
<keyword evidence="8" id="KW-1185">Reference proteome</keyword>
<name>A0A1Y6C8Z9_9NEIS</name>
<keyword evidence="4 6" id="KW-1133">Transmembrane helix</keyword>
<feature type="transmembrane region" description="Helical" evidence="6">
    <location>
        <begin position="51"/>
        <end position="70"/>
    </location>
</feature>
<evidence type="ECO:0000256" key="2">
    <source>
        <dbReference type="ARBA" id="ARBA00022692"/>
    </source>
</evidence>
<accession>A0A1Y6C8Z9</accession>
<evidence type="ECO:0000313" key="8">
    <source>
        <dbReference type="Proteomes" id="UP000192920"/>
    </source>
</evidence>
<evidence type="ECO:0000256" key="3">
    <source>
        <dbReference type="ARBA" id="ARBA00022801"/>
    </source>
</evidence>